<reference evidence="3" key="1">
    <citation type="submission" date="2013-11" db="EMBL/GenBank/DDBJ databases">
        <title>Draft genome sequence from a member of Zhouia, isolated tidal flat.</title>
        <authorList>
            <person name="Jin H."/>
            <person name="Jeon C.O."/>
        </authorList>
    </citation>
    <scope>NUCLEOTIDE SEQUENCE [LARGE SCALE GENOMIC DNA]</scope>
    <source>
        <strain evidence="3">AD3</strain>
    </source>
</reference>
<proteinExistence type="predicted"/>
<comment type="caution">
    <text evidence="2">The sequence shown here is derived from an EMBL/GenBank/DDBJ whole genome shotgun (WGS) entry which is preliminary data.</text>
</comment>
<reference evidence="2 3" key="2">
    <citation type="journal article" date="2016" name="Genome Announc.">
        <title>Draft Genome Sequence of Zhouia amylolytica AD3, Isolated from Tidal Flat Sediment.</title>
        <authorList>
            <person name="Jia B."/>
            <person name="Jin H.M."/>
            <person name="Lee H.J."/>
            <person name="Jeon C.O."/>
        </authorList>
    </citation>
    <scope>NUCLEOTIDE SEQUENCE [LARGE SCALE GENOMIC DNA]</scope>
    <source>
        <strain evidence="2 3">AD3</strain>
    </source>
</reference>
<dbReference type="EMBL" id="AYXY01000015">
    <property type="protein sequence ID" value="ETN96167.1"/>
    <property type="molecule type" value="Genomic_DNA"/>
</dbReference>
<evidence type="ECO:0000313" key="3">
    <source>
        <dbReference type="Proteomes" id="UP000018850"/>
    </source>
</evidence>
<keyword evidence="1" id="KW-0732">Signal</keyword>
<dbReference type="InterPro" id="IPR019613">
    <property type="entry name" value="DUF4198"/>
</dbReference>
<gene>
    <name evidence="2" type="ORF">P278_09330</name>
</gene>
<organism evidence="2 3">
    <name type="scientific">Zhouia amylolytica AD3</name>
    <dbReference type="NCBI Taxonomy" id="1286632"/>
    <lineage>
        <taxon>Bacteria</taxon>
        <taxon>Pseudomonadati</taxon>
        <taxon>Bacteroidota</taxon>
        <taxon>Flavobacteriia</taxon>
        <taxon>Flavobacteriales</taxon>
        <taxon>Flavobacteriaceae</taxon>
        <taxon>Zhouia</taxon>
    </lineage>
</organism>
<dbReference type="RefSeq" id="WP_038263081.1">
    <property type="nucleotide sequence ID" value="NZ_AYXY01000015.1"/>
</dbReference>
<feature type="signal peptide" evidence="1">
    <location>
        <begin position="1"/>
        <end position="19"/>
    </location>
</feature>
<feature type="chain" id="PRO_5004826591" evidence="1">
    <location>
        <begin position="20"/>
        <end position="242"/>
    </location>
</feature>
<sequence length="242" mass="27629">MKKNILLVLMLFLATNTFAHYLWIETNPVGKEHEKHEIKVRFGEYTYGVIEQVNGEAFQGVNDFQLWLIAPDGSKTTLTVNPEKDHYTTSFVPTQKGTYTIALDNKSMKVLDYTAYDFGIFKPQYHAKARVVVGNAIDKTKETNPEGIEIIDLSDDKPGKDQQVTLKVQFKGKPLAKNEIVIYVADLWSKTLETDENGQVSLKLPWQTMYTVEVTYNEQVPGSFNNTAYEFIWHCATYCIPL</sequence>
<protein>
    <submittedName>
        <fullName evidence="2">Periplasmic protein</fullName>
    </submittedName>
</protein>
<evidence type="ECO:0000313" key="2">
    <source>
        <dbReference type="EMBL" id="ETN96167.1"/>
    </source>
</evidence>
<dbReference type="PATRIC" id="fig|1286632.3.peg.931"/>
<dbReference type="Proteomes" id="UP000018850">
    <property type="component" value="Unassembled WGS sequence"/>
</dbReference>
<dbReference type="STRING" id="376730.SAMN04487906_3196"/>
<dbReference type="eggNOG" id="COG5266">
    <property type="taxonomic scope" value="Bacteria"/>
</dbReference>
<keyword evidence="3" id="KW-1185">Reference proteome</keyword>
<dbReference type="Pfam" id="PF10670">
    <property type="entry name" value="DUF4198"/>
    <property type="match status" value="1"/>
</dbReference>
<dbReference type="AlphaFoldDB" id="W2US50"/>
<accession>W2US50</accession>
<name>W2US50_9FLAO</name>
<evidence type="ECO:0000256" key="1">
    <source>
        <dbReference type="SAM" id="SignalP"/>
    </source>
</evidence>